<dbReference type="GO" id="GO:0005930">
    <property type="term" value="C:axoneme"/>
    <property type="evidence" value="ECO:0007669"/>
    <property type="project" value="UniProtKB-SubCell"/>
</dbReference>
<dbReference type="SMART" id="SM00676">
    <property type="entry name" value="DM10"/>
    <property type="match status" value="1"/>
</dbReference>
<name>A0A3S5A6X9_9PLAT</name>
<dbReference type="InterPro" id="IPR040193">
    <property type="entry name" value="EFHC1/EFHC2/EFHB"/>
</dbReference>
<dbReference type="Gene3D" id="2.30.29.170">
    <property type="match status" value="1"/>
</dbReference>
<protein>
    <recommendedName>
        <fullName evidence="6">DM10 domain-containing protein</fullName>
    </recommendedName>
</protein>
<evidence type="ECO:0000313" key="7">
    <source>
        <dbReference type="EMBL" id="VEL21549.1"/>
    </source>
</evidence>
<dbReference type="OrthoDB" id="10255210at2759"/>
<dbReference type="GO" id="GO:0005874">
    <property type="term" value="C:microtubule"/>
    <property type="evidence" value="ECO:0007669"/>
    <property type="project" value="TreeGrafter"/>
</dbReference>
<keyword evidence="5" id="KW-0966">Cell projection</keyword>
<comment type="subcellular location">
    <subcellularLocation>
        <location evidence="1">Cytoplasm</location>
        <location evidence="1">Cytoskeleton</location>
        <location evidence="1">Cilium axoneme</location>
    </subcellularLocation>
</comment>
<dbReference type="Pfam" id="PF06565">
    <property type="entry name" value="DM10_dom"/>
    <property type="match status" value="1"/>
</dbReference>
<comment type="caution">
    <text evidence="7">The sequence shown here is derived from an EMBL/GenBank/DDBJ whole genome shotgun (WGS) entry which is preliminary data.</text>
</comment>
<accession>A0A3S5A6X9</accession>
<evidence type="ECO:0000313" key="8">
    <source>
        <dbReference type="Proteomes" id="UP000784294"/>
    </source>
</evidence>
<dbReference type="InterPro" id="IPR006602">
    <property type="entry name" value="DM10_dom"/>
</dbReference>
<reference evidence="7" key="1">
    <citation type="submission" date="2018-11" db="EMBL/GenBank/DDBJ databases">
        <authorList>
            <consortium name="Pathogen Informatics"/>
        </authorList>
    </citation>
    <scope>NUCLEOTIDE SEQUENCE</scope>
</reference>
<dbReference type="PANTHER" id="PTHR12086:SF11">
    <property type="entry name" value="EF-HAND DOMAIN-CONTAINING FAMILY MEMBER C2"/>
    <property type="match status" value="1"/>
</dbReference>
<evidence type="ECO:0000256" key="5">
    <source>
        <dbReference type="ARBA" id="ARBA00023273"/>
    </source>
</evidence>
<feature type="domain" description="DM10" evidence="6">
    <location>
        <begin position="49"/>
        <end position="154"/>
    </location>
</feature>
<keyword evidence="4" id="KW-0206">Cytoskeleton</keyword>
<organism evidence="7 8">
    <name type="scientific">Protopolystoma xenopodis</name>
    <dbReference type="NCBI Taxonomy" id="117903"/>
    <lineage>
        <taxon>Eukaryota</taxon>
        <taxon>Metazoa</taxon>
        <taxon>Spiralia</taxon>
        <taxon>Lophotrochozoa</taxon>
        <taxon>Platyhelminthes</taxon>
        <taxon>Monogenea</taxon>
        <taxon>Polyopisthocotylea</taxon>
        <taxon>Polystomatidea</taxon>
        <taxon>Polystomatidae</taxon>
        <taxon>Protopolystoma</taxon>
    </lineage>
</organism>
<gene>
    <name evidence="7" type="ORF">PXEA_LOCUS14989</name>
</gene>
<proteinExistence type="predicted"/>
<evidence type="ECO:0000256" key="4">
    <source>
        <dbReference type="ARBA" id="ARBA00023212"/>
    </source>
</evidence>
<sequence>MRKLGVRVGEAEPIPKDPYSQVRKSIKESMQPLKPYERLDKLRSFLDHDKHVLRFYCFWDDTQSLYGDPREMLLHYFLCEYAHISDGTIEIHEVIPPNSGRDSASTFLKRQKLPKLIDSLPLPGAVTDRTLLNVLGNSQHGGRYILDNLKVDLF</sequence>
<dbReference type="PROSITE" id="PS51336">
    <property type="entry name" value="DM10"/>
    <property type="match status" value="1"/>
</dbReference>
<dbReference type="PANTHER" id="PTHR12086">
    <property type="entry name" value="EF-HAND DOMAIN C-TERMINAL CONTAINING PROTEIN"/>
    <property type="match status" value="1"/>
</dbReference>
<keyword evidence="8" id="KW-1185">Reference proteome</keyword>
<dbReference type="GO" id="GO:0010975">
    <property type="term" value="P:regulation of neuron projection development"/>
    <property type="evidence" value="ECO:0007669"/>
    <property type="project" value="TreeGrafter"/>
</dbReference>
<evidence type="ECO:0000256" key="1">
    <source>
        <dbReference type="ARBA" id="ARBA00004430"/>
    </source>
</evidence>
<dbReference type="Proteomes" id="UP000784294">
    <property type="component" value="Unassembled WGS sequence"/>
</dbReference>
<dbReference type="AlphaFoldDB" id="A0A3S5A6X9"/>
<evidence type="ECO:0000259" key="6">
    <source>
        <dbReference type="PROSITE" id="PS51336"/>
    </source>
</evidence>
<keyword evidence="3" id="KW-0677">Repeat</keyword>
<keyword evidence="2" id="KW-0963">Cytoplasm</keyword>
<evidence type="ECO:0000256" key="2">
    <source>
        <dbReference type="ARBA" id="ARBA00022490"/>
    </source>
</evidence>
<evidence type="ECO:0000256" key="3">
    <source>
        <dbReference type="ARBA" id="ARBA00022737"/>
    </source>
</evidence>
<dbReference type="EMBL" id="CAAALY010051906">
    <property type="protein sequence ID" value="VEL21549.1"/>
    <property type="molecule type" value="Genomic_DNA"/>
</dbReference>